<dbReference type="EMBL" id="LUTY01000055">
    <property type="protein sequence ID" value="OAD24002.1"/>
    <property type="molecule type" value="Genomic_DNA"/>
</dbReference>
<evidence type="ECO:0000313" key="2">
    <source>
        <dbReference type="Proteomes" id="UP000076962"/>
    </source>
</evidence>
<accession>A0A176S7A2</accession>
<feature type="non-terminal residue" evidence="1">
    <location>
        <position position="50"/>
    </location>
</feature>
<dbReference type="Proteomes" id="UP000076962">
    <property type="component" value="Unassembled WGS sequence"/>
</dbReference>
<gene>
    <name evidence="1" type="ORF">THIOM_000151</name>
</gene>
<evidence type="ECO:0000313" key="1">
    <source>
        <dbReference type="EMBL" id="OAD24002.1"/>
    </source>
</evidence>
<name>A0A176S7A2_9GAMM</name>
<organism evidence="1 2">
    <name type="scientific">Candidatus Thiomargarita nelsonii</name>
    <dbReference type="NCBI Taxonomy" id="1003181"/>
    <lineage>
        <taxon>Bacteria</taxon>
        <taxon>Pseudomonadati</taxon>
        <taxon>Pseudomonadota</taxon>
        <taxon>Gammaproteobacteria</taxon>
        <taxon>Thiotrichales</taxon>
        <taxon>Thiotrichaceae</taxon>
        <taxon>Thiomargarita</taxon>
    </lineage>
</organism>
<comment type="caution">
    <text evidence="1">The sequence shown here is derived from an EMBL/GenBank/DDBJ whole genome shotgun (WGS) entry which is preliminary data.</text>
</comment>
<sequence>MLRAYEEIIDFIAEGTTPGQVVAFRPSETTKVRVEDLIDREKTTGLSSDE</sequence>
<keyword evidence="2" id="KW-1185">Reference proteome</keyword>
<reference evidence="1 2" key="1">
    <citation type="submission" date="2016-05" db="EMBL/GenBank/DDBJ databases">
        <title>Single-cell genome of chain-forming Candidatus Thiomargarita nelsonii and comparison to other large sulfur-oxidizing bacteria.</title>
        <authorList>
            <person name="Winkel M."/>
            <person name="Salman V."/>
            <person name="Woyke T."/>
            <person name="Schulz-Vogt H."/>
            <person name="Richter M."/>
            <person name="Flood B."/>
            <person name="Bailey J."/>
            <person name="Amann R."/>
            <person name="Mussmann M."/>
        </authorList>
    </citation>
    <scope>NUCLEOTIDE SEQUENCE [LARGE SCALE GENOMIC DNA]</scope>
    <source>
        <strain evidence="1 2">THI036</strain>
    </source>
</reference>
<dbReference type="AlphaFoldDB" id="A0A176S7A2"/>
<protein>
    <submittedName>
        <fullName evidence="1">Uncharacterized protein</fullName>
    </submittedName>
</protein>
<proteinExistence type="predicted"/>